<name>A0A226HK17_9FLAO</name>
<protein>
    <submittedName>
        <fullName evidence="2">Uncharacterized protein</fullName>
    </submittedName>
</protein>
<dbReference type="RefSeq" id="WP_089048978.1">
    <property type="nucleotide sequence ID" value="NZ_FXTV01000006.1"/>
</dbReference>
<dbReference type="EMBL" id="MUGW01000012">
    <property type="protein sequence ID" value="OXA93830.1"/>
    <property type="molecule type" value="Genomic_DNA"/>
</dbReference>
<evidence type="ECO:0000313" key="2">
    <source>
        <dbReference type="EMBL" id="OXA93830.1"/>
    </source>
</evidence>
<evidence type="ECO:0000256" key="1">
    <source>
        <dbReference type="SAM" id="MobiDB-lite"/>
    </source>
</evidence>
<dbReference type="AlphaFoldDB" id="A0A226HK17"/>
<proteinExistence type="predicted"/>
<evidence type="ECO:0000313" key="3">
    <source>
        <dbReference type="Proteomes" id="UP000198345"/>
    </source>
</evidence>
<gene>
    <name evidence="2" type="ORF">B0A66_06170</name>
</gene>
<dbReference type="OrthoDB" id="9949113at2"/>
<sequence length="139" mass="15724">MNVHTIIVLLASLLLEIGYNCESVKHFDNIIETTEQHQTDASANFETIEYVSFEDESLEEIIFEEETVVNETFNSESLDNELLDNKTVDIEMPDGKIFDTKALKIETKMKKKTLKKGTAAGQSKTAKKRTVKSTVEVHP</sequence>
<feature type="region of interest" description="Disordered" evidence="1">
    <location>
        <begin position="116"/>
        <end position="139"/>
    </location>
</feature>
<comment type="caution">
    <text evidence="2">The sequence shown here is derived from an EMBL/GenBank/DDBJ whole genome shotgun (WGS) entry which is preliminary data.</text>
</comment>
<keyword evidence="3" id="KW-1185">Reference proteome</keyword>
<dbReference type="Proteomes" id="UP000198345">
    <property type="component" value="Unassembled WGS sequence"/>
</dbReference>
<accession>A0A226HK17</accession>
<organism evidence="2 3">
    <name type="scientific">Flavobacterium hercynium</name>
    <dbReference type="NCBI Taxonomy" id="387094"/>
    <lineage>
        <taxon>Bacteria</taxon>
        <taxon>Pseudomonadati</taxon>
        <taxon>Bacteroidota</taxon>
        <taxon>Flavobacteriia</taxon>
        <taxon>Flavobacteriales</taxon>
        <taxon>Flavobacteriaceae</taxon>
        <taxon>Flavobacterium</taxon>
    </lineage>
</organism>
<reference evidence="2 3" key="1">
    <citation type="submission" date="2016-11" db="EMBL/GenBank/DDBJ databases">
        <title>Whole genomes of Flavobacteriaceae.</title>
        <authorList>
            <person name="Stine C."/>
            <person name="Li C."/>
            <person name="Tadesse D."/>
        </authorList>
    </citation>
    <scope>NUCLEOTIDE SEQUENCE [LARGE SCALE GENOMIC DNA]</scope>
    <source>
        <strain evidence="2 3">DSM 18292</strain>
    </source>
</reference>